<dbReference type="Proteomes" id="UP000249516">
    <property type="component" value="Unassembled WGS sequence"/>
</dbReference>
<dbReference type="Pfam" id="PF21172">
    <property type="entry name" value="CueP"/>
    <property type="match status" value="1"/>
</dbReference>
<dbReference type="AlphaFoldDB" id="A0A495A6H2"/>
<dbReference type="NCBIfam" id="NF038094">
    <property type="entry name" value="CueP_fam"/>
    <property type="match status" value="1"/>
</dbReference>
<evidence type="ECO:0008006" key="4">
    <source>
        <dbReference type="Google" id="ProtNLM"/>
    </source>
</evidence>
<proteinExistence type="predicted"/>
<evidence type="ECO:0000256" key="1">
    <source>
        <dbReference type="SAM" id="SignalP"/>
    </source>
</evidence>
<reference evidence="2 3" key="1">
    <citation type="submission" date="2018-10" db="EMBL/GenBank/DDBJ databases">
        <title>Kocuria tytouropygialis sp. nov., isolated from the uropygial gland of an American barn owl (Tyto furcata).</title>
        <authorList>
            <person name="Braun M.S."/>
            <person name="Wang E."/>
            <person name="Zimmermann S."/>
            <person name="Wagner H."/>
            <person name="Wink M."/>
        </authorList>
    </citation>
    <scope>NUCLEOTIDE SEQUENCE [LARGE SCALE GENOMIC DNA]</scope>
    <source>
        <strain evidence="2 3">442</strain>
    </source>
</reference>
<feature type="signal peptide" evidence="1">
    <location>
        <begin position="1"/>
        <end position="20"/>
    </location>
</feature>
<evidence type="ECO:0000313" key="3">
    <source>
        <dbReference type="Proteomes" id="UP000249516"/>
    </source>
</evidence>
<dbReference type="OrthoDB" id="73040at2"/>
<dbReference type="PROSITE" id="PS51257">
    <property type="entry name" value="PROKAR_LIPOPROTEIN"/>
    <property type="match status" value="1"/>
</dbReference>
<protein>
    <recommendedName>
        <fullName evidence="4">CueP family metal-binding protein</fullName>
    </recommendedName>
</protein>
<keyword evidence="3" id="KW-1185">Reference proteome</keyword>
<dbReference type="RefSeq" id="WP_121031029.1">
    <property type="nucleotide sequence ID" value="NZ_PNJG02000002.1"/>
</dbReference>
<organism evidence="2 3">
    <name type="scientific">Kocuria tytonis</name>
    <dbReference type="NCBI Taxonomy" id="2054280"/>
    <lineage>
        <taxon>Bacteria</taxon>
        <taxon>Bacillati</taxon>
        <taxon>Actinomycetota</taxon>
        <taxon>Actinomycetes</taxon>
        <taxon>Micrococcales</taxon>
        <taxon>Micrococcaceae</taxon>
        <taxon>Kocuria</taxon>
    </lineage>
</organism>
<dbReference type="Gene3D" id="2.60.40.3700">
    <property type="match status" value="1"/>
</dbReference>
<gene>
    <name evidence="2" type="ORF">C1C97_007720</name>
</gene>
<dbReference type="EMBL" id="PNJG02000002">
    <property type="protein sequence ID" value="RKQ35135.1"/>
    <property type="molecule type" value="Genomic_DNA"/>
</dbReference>
<accession>A0A495A6H2</accession>
<dbReference type="InterPro" id="IPR047808">
    <property type="entry name" value="CueP-like"/>
</dbReference>
<feature type="chain" id="PRO_5019759077" description="CueP family metal-binding protein" evidence="1">
    <location>
        <begin position="21"/>
        <end position="200"/>
    </location>
</feature>
<sequence length="200" mass="21572">MKRELIVAGALLLALTGCTAAPQAQPVTTSTAPTSTTATTSESGFLADHDLAGLDAVQIIDHLDQVPVAERPTELMASVRADHLLLSDTEQELILPLPQDRFYLSLAPYLDQTHECHYHSLTTCRGELANEQITVRITDDATGQTLIEEQVTTFNNGFAGFWLPRGITGTIEVTYDGYTGQSTFSASDEAATCLTTLQLT</sequence>
<keyword evidence="1" id="KW-0732">Signal</keyword>
<evidence type="ECO:0000313" key="2">
    <source>
        <dbReference type="EMBL" id="RKQ35135.1"/>
    </source>
</evidence>
<comment type="caution">
    <text evidence="2">The sequence shown here is derived from an EMBL/GenBank/DDBJ whole genome shotgun (WGS) entry which is preliminary data.</text>
</comment>
<name>A0A495A6H2_9MICC</name>